<dbReference type="Proteomes" id="UP001066276">
    <property type="component" value="Chromosome 3_1"/>
</dbReference>
<organism evidence="1 2">
    <name type="scientific">Pleurodeles waltl</name>
    <name type="common">Iberian ribbed newt</name>
    <dbReference type="NCBI Taxonomy" id="8319"/>
    <lineage>
        <taxon>Eukaryota</taxon>
        <taxon>Metazoa</taxon>
        <taxon>Chordata</taxon>
        <taxon>Craniata</taxon>
        <taxon>Vertebrata</taxon>
        <taxon>Euteleostomi</taxon>
        <taxon>Amphibia</taxon>
        <taxon>Batrachia</taxon>
        <taxon>Caudata</taxon>
        <taxon>Salamandroidea</taxon>
        <taxon>Salamandridae</taxon>
        <taxon>Pleurodelinae</taxon>
        <taxon>Pleurodeles</taxon>
    </lineage>
</organism>
<dbReference type="AlphaFoldDB" id="A0AAV7UIX6"/>
<proteinExistence type="predicted"/>
<evidence type="ECO:0000313" key="2">
    <source>
        <dbReference type="Proteomes" id="UP001066276"/>
    </source>
</evidence>
<accession>A0AAV7UIX6</accession>
<evidence type="ECO:0008006" key="3">
    <source>
        <dbReference type="Google" id="ProtNLM"/>
    </source>
</evidence>
<dbReference type="EMBL" id="JANPWB010000005">
    <property type="protein sequence ID" value="KAJ1189005.1"/>
    <property type="molecule type" value="Genomic_DNA"/>
</dbReference>
<comment type="caution">
    <text evidence="1">The sequence shown here is derived from an EMBL/GenBank/DDBJ whole genome shotgun (WGS) entry which is preliminary data.</text>
</comment>
<protein>
    <recommendedName>
        <fullName evidence="3">Secreted protein</fullName>
    </recommendedName>
</protein>
<gene>
    <name evidence="1" type="ORF">NDU88_005758</name>
</gene>
<keyword evidence="2" id="KW-1185">Reference proteome</keyword>
<sequence length="187" mass="20872">MGLTGPQLLLLHWATSSISSARSGGDHLCLQSRASFSLHCSSETLLHSTKRQHKAPRLRSDSKAYWLVPADLLSGRLSQAWALLCVGRQPNSPFTAAGSLTIEYFCHHFRIAADITGFSVTLPCRDLLAPPIMSSVTLRFLRATLGLVVYHGWRTLFSLDWPVYLLLRFLLPPISSLRHFWYALTPA</sequence>
<evidence type="ECO:0000313" key="1">
    <source>
        <dbReference type="EMBL" id="KAJ1189005.1"/>
    </source>
</evidence>
<name>A0AAV7UIX6_PLEWA</name>
<reference evidence="1" key="1">
    <citation type="journal article" date="2022" name="bioRxiv">
        <title>Sequencing and chromosome-scale assembly of the giantPleurodeles waltlgenome.</title>
        <authorList>
            <person name="Brown T."/>
            <person name="Elewa A."/>
            <person name="Iarovenko S."/>
            <person name="Subramanian E."/>
            <person name="Araus A.J."/>
            <person name="Petzold A."/>
            <person name="Susuki M."/>
            <person name="Suzuki K.-i.T."/>
            <person name="Hayashi T."/>
            <person name="Toyoda A."/>
            <person name="Oliveira C."/>
            <person name="Osipova E."/>
            <person name="Leigh N.D."/>
            <person name="Simon A."/>
            <person name="Yun M.H."/>
        </authorList>
    </citation>
    <scope>NUCLEOTIDE SEQUENCE</scope>
    <source>
        <strain evidence="1">20211129_DDA</strain>
        <tissue evidence="1">Liver</tissue>
    </source>
</reference>